<dbReference type="GO" id="GO:0016491">
    <property type="term" value="F:oxidoreductase activity"/>
    <property type="evidence" value="ECO:0007669"/>
    <property type="project" value="UniProtKB-KW"/>
</dbReference>
<dbReference type="AlphaFoldDB" id="A0A0S3PQZ4"/>
<dbReference type="PANTHER" id="PTHR42879">
    <property type="entry name" value="3-OXOACYL-(ACYL-CARRIER-PROTEIN) REDUCTASE"/>
    <property type="match status" value="1"/>
</dbReference>
<dbReference type="InterPro" id="IPR050259">
    <property type="entry name" value="SDR"/>
</dbReference>
<dbReference type="EMBL" id="AP014946">
    <property type="protein sequence ID" value="BAT58379.1"/>
    <property type="molecule type" value="Genomic_DNA"/>
</dbReference>
<dbReference type="InterPro" id="IPR002347">
    <property type="entry name" value="SDR_fam"/>
</dbReference>
<gene>
    <name evidence="2" type="primary">ywfH</name>
    <name evidence="2" type="ORF">GJW-30_1_00904</name>
</gene>
<keyword evidence="2" id="KW-0560">Oxidoreductase</keyword>
<dbReference type="Proteomes" id="UP000236884">
    <property type="component" value="Chromosome"/>
</dbReference>
<evidence type="ECO:0000313" key="3">
    <source>
        <dbReference type="Proteomes" id="UP000236884"/>
    </source>
</evidence>
<reference evidence="2 3" key="1">
    <citation type="submission" date="2015-08" db="EMBL/GenBank/DDBJ databases">
        <title>Investigation of the bacterial diversity of lava forest soil.</title>
        <authorList>
            <person name="Lee J.S."/>
        </authorList>
    </citation>
    <scope>NUCLEOTIDE SEQUENCE [LARGE SCALE GENOMIC DNA]</scope>
    <source>
        <strain evidence="2 3">GJW-30</strain>
    </source>
</reference>
<protein>
    <submittedName>
        <fullName evidence="2">Bacilysin biosynthesis oxidoreductase YwfH</fullName>
        <ecNumber evidence="2">1.-.-.-</ecNumber>
    </submittedName>
</protein>
<evidence type="ECO:0000313" key="2">
    <source>
        <dbReference type="EMBL" id="BAT58379.1"/>
    </source>
</evidence>
<dbReference type="PANTHER" id="PTHR42879:SF6">
    <property type="entry name" value="NADPH-DEPENDENT REDUCTASE BACG"/>
    <property type="match status" value="1"/>
</dbReference>
<dbReference type="EC" id="1.-.-.-" evidence="2"/>
<evidence type="ECO:0000256" key="1">
    <source>
        <dbReference type="ARBA" id="ARBA00006484"/>
    </source>
</evidence>
<dbReference type="PRINTS" id="PR00081">
    <property type="entry name" value="GDHRDH"/>
</dbReference>
<dbReference type="InterPro" id="IPR036291">
    <property type="entry name" value="NAD(P)-bd_dom_sf"/>
</dbReference>
<keyword evidence="3" id="KW-1185">Reference proteome</keyword>
<dbReference type="KEGG" id="vgo:GJW-30_1_00904"/>
<dbReference type="FunFam" id="3.40.50.720:FF:000084">
    <property type="entry name" value="Short-chain dehydrogenase reductase"/>
    <property type="match status" value="1"/>
</dbReference>
<accession>A0A0S3PQZ4</accession>
<dbReference type="SUPFAM" id="SSF51735">
    <property type="entry name" value="NAD(P)-binding Rossmann-fold domains"/>
    <property type="match status" value="1"/>
</dbReference>
<dbReference type="Pfam" id="PF13561">
    <property type="entry name" value="adh_short_C2"/>
    <property type="match status" value="1"/>
</dbReference>
<organism evidence="2 3">
    <name type="scientific">Variibacter gotjawalensis</name>
    <dbReference type="NCBI Taxonomy" id="1333996"/>
    <lineage>
        <taxon>Bacteria</taxon>
        <taxon>Pseudomonadati</taxon>
        <taxon>Pseudomonadota</taxon>
        <taxon>Alphaproteobacteria</taxon>
        <taxon>Hyphomicrobiales</taxon>
        <taxon>Nitrobacteraceae</taxon>
        <taxon>Variibacter</taxon>
    </lineage>
</organism>
<comment type="similarity">
    <text evidence="1">Belongs to the short-chain dehydrogenases/reductases (SDR) family.</text>
</comment>
<proteinExistence type="inferred from homology"/>
<dbReference type="OrthoDB" id="9804774at2"/>
<name>A0A0S3PQZ4_9BRAD</name>
<dbReference type="RefSeq" id="WP_096352196.1">
    <property type="nucleotide sequence ID" value="NZ_AP014946.1"/>
</dbReference>
<sequence>MAEDFKEKIVVVTGGSRGIGRGIANAFARAGAQTVLVAATQKNLDAAADAIAAEGHLKPLVSAGDLGSLKSCEAAFALVKEKFGRCDILVNSAGATKAGSFVDQPDEDWIAGFNGKYFAAVRMSRLFWPMLVAAKGSLVNIAGVAGRQPDPNFLVGGSANAAMINFSKGLAGQGKKDDVNVNVILPGITETDRVMDLMKQRAAALNISMDEARKQTLTKGNIRRIGTVEDIAALALFLCSPAARHIQGTQITVDGGATDAMS</sequence>
<dbReference type="Gene3D" id="3.40.50.720">
    <property type="entry name" value="NAD(P)-binding Rossmann-like Domain"/>
    <property type="match status" value="1"/>
</dbReference>